<gene>
    <name evidence="9" type="primary">yfcA</name>
    <name evidence="9" type="ORF">EMA8858_03400</name>
</gene>
<evidence type="ECO:0000313" key="9">
    <source>
        <dbReference type="EMBL" id="CAH0997269.1"/>
    </source>
</evidence>
<dbReference type="PANTHER" id="PTHR30269">
    <property type="entry name" value="TRANSMEMBRANE PROTEIN YFCA"/>
    <property type="match status" value="1"/>
</dbReference>
<keyword evidence="6 8" id="KW-1133">Transmembrane helix</keyword>
<dbReference type="RefSeq" id="WP_238807916.1">
    <property type="nucleotide sequence ID" value="NZ_CAKLPY010000003.1"/>
</dbReference>
<feature type="transmembrane region" description="Helical" evidence="8">
    <location>
        <begin position="198"/>
        <end position="216"/>
    </location>
</feature>
<feature type="transmembrane region" description="Helical" evidence="8">
    <location>
        <begin position="72"/>
        <end position="92"/>
    </location>
</feature>
<dbReference type="InterPro" id="IPR002781">
    <property type="entry name" value="TM_pro_TauE-like"/>
</dbReference>
<protein>
    <recommendedName>
        <fullName evidence="8">Probable membrane transporter protein</fullName>
    </recommendedName>
</protein>
<evidence type="ECO:0000256" key="2">
    <source>
        <dbReference type="ARBA" id="ARBA00009142"/>
    </source>
</evidence>
<organism evidence="9 10">
    <name type="scientific">Emticicia aquatica</name>
    <dbReference type="NCBI Taxonomy" id="1681835"/>
    <lineage>
        <taxon>Bacteria</taxon>
        <taxon>Pseudomonadati</taxon>
        <taxon>Bacteroidota</taxon>
        <taxon>Cytophagia</taxon>
        <taxon>Cytophagales</taxon>
        <taxon>Leadbetterellaceae</taxon>
        <taxon>Emticicia</taxon>
    </lineage>
</organism>
<keyword evidence="7 8" id="KW-0472">Membrane</keyword>
<dbReference type="Pfam" id="PF01925">
    <property type="entry name" value="TauE"/>
    <property type="match status" value="1"/>
</dbReference>
<feature type="transmembrane region" description="Helical" evidence="8">
    <location>
        <begin position="228"/>
        <end position="247"/>
    </location>
</feature>
<dbReference type="EMBL" id="CAKLPY010000003">
    <property type="protein sequence ID" value="CAH0997269.1"/>
    <property type="molecule type" value="Genomic_DNA"/>
</dbReference>
<evidence type="ECO:0000256" key="3">
    <source>
        <dbReference type="ARBA" id="ARBA00022448"/>
    </source>
</evidence>
<evidence type="ECO:0000256" key="4">
    <source>
        <dbReference type="ARBA" id="ARBA00022475"/>
    </source>
</evidence>
<sequence length="253" mass="27763">MLYIFACLAAFLAGFIDSIVGGGGLVQAPALFILFPHYSVPQIIGTNRFASFMGTGVAGYQYSRKVKIPLKTILFAGIGAGIMSYSGALISSLMSERILKPTILVLMTLIAIYTYRKKDLGHEEKHRFELNKIPFYGLLIGMTTGFYNGFVGPGTGSLLVFGFVSIIGYNFLTASAISKVVNVVADVCSLIFFVKNGYIVYEIALPMMVCNMLGSYTGSRMALLRGNGFIRILFLVVVFGLILRFGYDIWMMY</sequence>
<evidence type="ECO:0000256" key="6">
    <source>
        <dbReference type="ARBA" id="ARBA00022989"/>
    </source>
</evidence>
<comment type="caution">
    <text evidence="9">The sequence shown here is derived from an EMBL/GenBank/DDBJ whole genome shotgun (WGS) entry which is preliminary data.</text>
</comment>
<feature type="transmembrane region" description="Helical" evidence="8">
    <location>
        <begin position="135"/>
        <end position="152"/>
    </location>
</feature>
<evidence type="ECO:0000313" key="10">
    <source>
        <dbReference type="Proteomes" id="UP000837932"/>
    </source>
</evidence>
<comment type="subcellular location">
    <subcellularLocation>
        <location evidence="1 8">Cell membrane</location>
        <topology evidence="1 8">Multi-pass membrane protein</topology>
    </subcellularLocation>
</comment>
<dbReference type="PANTHER" id="PTHR30269:SF0">
    <property type="entry name" value="MEMBRANE TRANSPORTER PROTEIN YFCA-RELATED"/>
    <property type="match status" value="1"/>
</dbReference>
<accession>A0ABM9AU27</accession>
<keyword evidence="4 8" id="KW-1003">Cell membrane</keyword>
<keyword evidence="10" id="KW-1185">Reference proteome</keyword>
<name>A0ABM9AU27_9BACT</name>
<keyword evidence="5 8" id="KW-0812">Transmembrane</keyword>
<comment type="similarity">
    <text evidence="2 8">Belongs to the 4-toluene sulfonate uptake permease (TSUP) (TC 2.A.102) family.</text>
</comment>
<feature type="transmembrane region" description="Helical" evidence="8">
    <location>
        <begin position="38"/>
        <end position="60"/>
    </location>
</feature>
<feature type="transmembrane region" description="Helical" evidence="8">
    <location>
        <begin position="158"/>
        <end position="177"/>
    </location>
</feature>
<dbReference type="Proteomes" id="UP000837932">
    <property type="component" value="Unassembled WGS sequence"/>
</dbReference>
<reference evidence="9" key="1">
    <citation type="submission" date="2021-12" db="EMBL/GenBank/DDBJ databases">
        <authorList>
            <person name="Rodrigo-Torres L."/>
            <person name="Arahal R. D."/>
            <person name="Lucena T."/>
        </authorList>
    </citation>
    <scope>NUCLEOTIDE SEQUENCE</scope>
    <source>
        <strain evidence="9">CECT 8858</strain>
    </source>
</reference>
<proteinExistence type="inferred from homology"/>
<evidence type="ECO:0000256" key="5">
    <source>
        <dbReference type="ARBA" id="ARBA00022692"/>
    </source>
</evidence>
<dbReference type="InterPro" id="IPR052017">
    <property type="entry name" value="TSUP"/>
</dbReference>
<evidence type="ECO:0000256" key="7">
    <source>
        <dbReference type="ARBA" id="ARBA00023136"/>
    </source>
</evidence>
<feature type="transmembrane region" description="Helical" evidence="8">
    <location>
        <begin position="98"/>
        <end position="115"/>
    </location>
</feature>
<evidence type="ECO:0000256" key="1">
    <source>
        <dbReference type="ARBA" id="ARBA00004651"/>
    </source>
</evidence>
<evidence type="ECO:0000256" key="8">
    <source>
        <dbReference type="RuleBase" id="RU363041"/>
    </source>
</evidence>
<keyword evidence="3" id="KW-0813">Transport</keyword>